<dbReference type="EMBL" id="ML732850">
    <property type="protein sequence ID" value="KAB8269267.1"/>
    <property type="molecule type" value="Genomic_DNA"/>
</dbReference>
<dbReference type="PANTHER" id="PTHR36978">
    <property type="entry name" value="P-LOOP CONTAINING NUCLEOTIDE TRIPHOSPHATE HYDROLASE"/>
    <property type="match status" value="1"/>
</dbReference>
<name>A0A5N6ISQ1_9EURO</name>
<proteinExistence type="predicted"/>
<dbReference type="Pfam" id="PF17784">
    <property type="entry name" value="Sulfotransfer_4"/>
    <property type="match status" value="1"/>
</dbReference>
<keyword evidence="2" id="KW-1185">Reference proteome</keyword>
<sequence length="184" mass="20761">MPIPTRTLFLLRNRLIPGWRLCSGRFMQSEVGSAGLCLSSLIEYLPIAPLVPSILDLFLKVSKSYIGLYIPLPRFPLSVWTGGNWQDTSRLPTGFEAHYDQVHAAARARGRKVLEFKVQDGWDPLCQFLGKEVPSEPFPHVNEVDVIARFHVIIFWARLVGLAKKGLIWASPVVAVGAAWWYFD</sequence>
<dbReference type="Proteomes" id="UP000326289">
    <property type="component" value="Unassembled WGS sequence"/>
</dbReference>
<dbReference type="InterPro" id="IPR027417">
    <property type="entry name" value="P-loop_NTPase"/>
</dbReference>
<dbReference type="InterPro" id="IPR040632">
    <property type="entry name" value="Sulfotransfer_4"/>
</dbReference>
<gene>
    <name evidence="1" type="ORF">BDV30DRAFT_242576</name>
</gene>
<organism evidence="1 2">
    <name type="scientific">Aspergillus minisclerotigenes</name>
    <dbReference type="NCBI Taxonomy" id="656917"/>
    <lineage>
        <taxon>Eukaryota</taxon>
        <taxon>Fungi</taxon>
        <taxon>Dikarya</taxon>
        <taxon>Ascomycota</taxon>
        <taxon>Pezizomycotina</taxon>
        <taxon>Eurotiomycetes</taxon>
        <taxon>Eurotiomycetidae</taxon>
        <taxon>Eurotiales</taxon>
        <taxon>Aspergillaceae</taxon>
        <taxon>Aspergillus</taxon>
        <taxon>Aspergillus subgen. Circumdati</taxon>
    </lineage>
</organism>
<evidence type="ECO:0000313" key="1">
    <source>
        <dbReference type="EMBL" id="KAB8269267.1"/>
    </source>
</evidence>
<protein>
    <submittedName>
        <fullName evidence="1">Uncharacterized protein</fullName>
    </submittedName>
</protein>
<reference evidence="1 2" key="1">
    <citation type="submission" date="2019-04" db="EMBL/GenBank/DDBJ databases">
        <title>Fungal friends and foes A comparative genomics study of 23 Aspergillus species from section Flavi.</title>
        <authorList>
            <consortium name="DOE Joint Genome Institute"/>
            <person name="Kjaerbolling I."/>
            <person name="Vesth T.C."/>
            <person name="Frisvad J.C."/>
            <person name="Nybo J.L."/>
            <person name="Theobald S."/>
            <person name="Kildgaard S."/>
            <person name="Petersen T.I."/>
            <person name="Kuo A."/>
            <person name="Sato A."/>
            <person name="Lyhne E.K."/>
            <person name="Kogle M.E."/>
            <person name="Wiebenga A."/>
            <person name="Kun R.S."/>
            <person name="Lubbers R.J."/>
            <person name="Makela M.R."/>
            <person name="Barry K."/>
            <person name="Chovatia M."/>
            <person name="Clum A."/>
            <person name="Daum C."/>
            <person name="Haridas S."/>
            <person name="He G."/>
            <person name="LaButti K."/>
            <person name="Lipzen A."/>
            <person name="Mondo S."/>
            <person name="Pangilinan J."/>
            <person name="Riley R."/>
            <person name="Salamov A."/>
            <person name="Simmons B.A."/>
            <person name="Magnuson J.K."/>
            <person name="Henrissat B."/>
            <person name="Mortensen U.H."/>
            <person name="Larsen T.O."/>
            <person name="De vries R.P."/>
            <person name="Grigoriev I.V."/>
            <person name="Machida M."/>
            <person name="Baker S.E."/>
            <person name="Andersen M.R."/>
        </authorList>
    </citation>
    <scope>NUCLEOTIDE SEQUENCE [LARGE SCALE GENOMIC DNA]</scope>
    <source>
        <strain evidence="1 2">CBS 117635</strain>
    </source>
</reference>
<dbReference type="AlphaFoldDB" id="A0A5N6ISQ1"/>
<dbReference type="Gene3D" id="3.40.50.300">
    <property type="entry name" value="P-loop containing nucleotide triphosphate hydrolases"/>
    <property type="match status" value="1"/>
</dbReference>
<dbReference type="PANTHER" id="PTHR36978:SF4">
    <property type="entry name" value="P-LOOP CONTAINING NUCLEOSIDE TRIPHOSPHATE HYDROLASE PROTEIN"/>
    <property type="match status" value="1"/>
</dbReference>
<evidence type="ECO:0000313" key="2">
    <source>
        <dbReference type="Proteomes" id="UP000326289"/>
    </source>
</evidence>
<accession>A0A5N6ISQ1</accession>